<feature type="compositionally biased region" description="Basic residues" evidence="2">
    <location>
        <begin position="1096"/>
        <end position="1112"/>
    </location>
</feature>
<dbReference type="AlphaFoldDB" id="A0A7J7CHF8"/>
<evidence type="ECO:0000256" key="1">
    <source>
        <dbReference type="ARBA" id="ARBA00007797"/>
    </source>
</evidence>
<dbReference type="EMBL" id="JAAARO010000017">
    <property type="protein sequence ID" value="KAF5733474.1"/>
    <property type="molecule type" value="Genomic_DNA"/>
</dbReference>
<feature type="compositionally biased region" description="Basic and acidic residues" evidence="2">
    <location>
        <begin position="485"/>
        <end position="508"/>
    </location>
</feature>
<feature type="region of interest" description="Disordered" evidence="2">
    <location>
        <begin position="964"/>
        <end position="1112"/>
    </location>
</feature>
<dbReference type="SUPFAM" id="SSF48371">
    <property type="entry name" value="ARM repeat"/>
    <property type="match status" value="1"/>
</dbReference>
<feature type="region of interest" description="Disordered" evidence="2">
    <location>
        <begin position="677"/>
        <end position="753"/>
    </location>
</feature>
<evidence type="ECO:0000256" key="2">
    <source>
        <dbReference type="SAM" id="MobiDB-lite"/>
    </source>
</evidence>
<feature type="compositionally biased region" description="Polar residues" evidence="2">
    <location>
        <begin position="95"/>
        <end position="105"/>
    </location>
</feature>
<keyword evidence="5" id="KW-1185">Reference proteome</keyword>
<dbReference type="FunCoup" id="A0A7J7CHF8">
    <property type="interactions" value="3764"/>
</dbReference>
<accession>A0A7J7CHF8</accession>
<sequence length="1112" mass="122821">MAKSKSKRQSNGDNPPQNDIELLKSDVASFASSLGLSSSSSGFNDTDFRKSGPLKPLKKPAPDKPRSDVATTRNDSFGGKQAKKKPAPDKPRNDVATTRNDSFSSKHGKKKPAPDKPRNDVATTRNDSFGRKHAKPNSKLKPKVLSLDDSKSWKIDKFKDLPKLPLMNASSLGVWHQDAVELESKVLGEGTERLKLGEVAQRGVGGWQGMVEKKREVAERLMAQYVLDYEMGRGKSGDVKMLIATQRSGTAADKVSAFSVLVGDNPVANLRSLDALLGMVTSKVGKRHSLTGFEALKELFVTSLLPDRKLKTLLQQPLNKLPESKNGYSLLLFWYFEECLKQRYERFVFALEEASRDMLPVLKDKALKTTYGLLKSKPEQERRLLSALVNKLGDPQNKSASNADFHLSNLLSDHPSMKSVVINEVDIFLFRPHLGLRAKYHAINFLSQIRLTHIGDGPNVAKRLIDIYFALFKVLITEAGNNENKNSKAQDEKPSGNSDKINKAKSSSDSHVELDSRLLSALLTGINRAFPYVASTEADDIIEVQTPMLFQLVHSKNFNVGVQALMLLDKISSKNQIVSDRFYRALYSKLLLPAAMHSSKAKMFIGLLLRAIKSDVNLKRVCAFSKRLLQVALQQPPQYACGCLFLLSEVLKAKPPLWSMVLQSESIDSDIEHFEDIEETDNEPPTPSKKEETNDEVALADHQDRANSNSDALEDEDDSPEDMDDSSASYSEHDSDEAEGLLLNNDSKDLSESRRLPCADGLEIQVSATKPTLPGGYDPRHREPSYCNADRSSWWELTVLASHVHPSVATMAGTLLSGANIVYNGNPLNDLSMSAFLDKFMEKKPKQNTWHGGSQIEPAKKLDMNNHLLGPEILSLAEMDVPPEDLVFHKFYTNKMNSTKKLKKKKKKEAEEEEAAEEFVGMDGGDVSDDEEIDNMLDSTDLSFEEANGEYDYDDLDKMADDDDEELVGDVSDAEMDIPSDTAEGSEGDFEAIPDNVSVDSDGDDDVNIGDADDDSEAGDDFNLKKRKQKSGGKVGASPFASLEDYAHLLNEDSSPPEKGSRGEKRSKSRSKKRSSSSSSSSSSSGDGPKLQESGRKRKKKTQKGKGKKPSE</sequence>
<comment type="similarity">
    <text evidence="1">Belongs to the CBF/MAK21 family.</text>
</comment>
<reference evidence="4 5" key="1">
    <citation type="journal article" date="2020" name="Nat. Commun.">
        <title>Genome of Tripterygium wilfordii and identification of cytochrome P450 involved in triptolide biosynthesis.</title>
        <authorList>
            <person name="Tu L."/>
            <person name="Su P."/>
            <person name="Zhang Z."/>
            <person name="Gao L."/>
            <person name="Wang J."/>
            <person name="Hu T."/>
            <person name="Zhou J."/>
            <person name="Zhang Y."/>
            <person name="Zhao Y."/>
            <person name="Liu Y."/>
            <person name="Song Y."/>
            <person name="Tong Y."/>
            <person name="Lu Y."/>
            <person name="Yang J."/>
            <person name="Xu C."/>
            <person name="Jia M."/>
            <person name="Peters R.J."/>
            <person name="Huang L."/>
            <person name="Gao W."/>
        </authorList>
    </citation>
    <scope>NUCLEOTIDE SEQUENCE [LARGE SCALE GENOMIC DNA]</scope>
    <source>
        <strain evidence="5">cv. XIE 37</strain>
        <tissue evidence="4">Leaf</tissue>
    </source>
</reference>
<dbReference type="PANTHER" id="PTHR12048:SF0">
    <property type="entry name" value="CCAAT_ENHANCER-BINDING PROTEIN ZETA"/>
    <property type="match status" value="1"/>
</dbReference>
<feature type="compositionally biased region" description="Acidic residues" evidence="2">
    <location>
        <begin position="1001"/>
        <end position="1020"/>
    </location>
</feature>
<dbReference type="PANTHER" id="PTHR12048">
    <property type="entry name" value="CCAAT-BINDING FACTOR-RELATED"/>
    <property type="match status" value="1"/>
</dbReference>
<feature type="compositionally biased region" description="Low complexity" evidence="2">
    <location>
        <begin position="28"/>
        <end position="43"/>
    </location>
</feature>
<protein>
    <recommendedName>
        <fullName evidence="3">CCAAT-binding factor domain-containing protein</fullName>
    </recommendedName>
</protein>
<gene>
    <name evidence="4" type="ORF">HS088_TW17G01018</name>
</gene>
<dbReference type="InterPro" id="IPR005612">
    <property type="entry name" value="CCAAT-binding_factor"/>
</dbReference>
<dbReference type="GO" id="GO:0005634">
    <property type="term" value="C:nucleus"/>
    <property type="evidence" value="ECO:0007669"/>
    <property type="project" value="UniProtKB-ARBA"/>
</dbReference>
<organism evidence="4 5">
    <name type="scientific">Tripterygium wilfordii</name>
    <name type="common">Thunder God vine</name>
    <dbReference type="NCBI Taxonomy" id="458696"/>
    <lineage>
        <taxon>Eukaryota</taxon>
        <taxon>Viridiplantae</taxon>
        <taxon>Streptophyta</taxon>
        <taxon>Embryophyta</taxon>
        <taxon>Tracheophyta</taxon>
        <taxon>Spermatophyta</taxon>
        <taxon>Magnoliopsida</taxon>
        <taxon>eudicotyledons</taxon>
        <taxon>Gunneridae</taxon>
        <taxon>Pentapetalae</taxon>
        <taxon>rosids</taxon>
        <taxon>fabids</taxon>
        <taxon>Celastrales</taxon>
        <taxon>Celastraceae</taxon>
        <taxon>Tripterygium</taxon>
    </lineage>
</organism>
<dbReference type="InterPro" id="IPR016024">
    <property type="entry name" value="ARM-type_fold"/>
</dbReference>
<feature type="domain" description="CCAAT-binding factor" evidence="3">
    <location>
        <begin position="562"/>
        <end position="812"/>
    </location>
</feature>
<feature type="compositionally biased region" description="Acidic residues" evidence="2">
    <location>
        <begin position="712"/>
        <end position="725"/>
    </location>
</feature>
<feature type="region of interest" description="Disordered" evidence="2">
    <location>
        <begin position="1"/>
        <end position="143"/>
    </location>
</feature>
<evidence type="ECO:0000313" key="5">
    <source>
        <dbReference type="Proteomes" id="UP000593562"/>
    </source>
</evidence>
<feature type="compositionally biased region" description="Low complexity" evidence="2">
    <location>
        <begin position="1076"/>
        <end position="1086"/>
    </location>
</feature>
<evidence type="ECO:0000259" key="3">
    <source>
        <dbReference type="Pfam" id="PF03914"/>
    </source>
</evidence>
<comment type="caution">
    <text evidence="4">The sequence shown here is derived from an EMBL/GenBank/DDBJ whole genome shotgun (WGS) entry which is preliminary data.</text>
</comment>
<dbReference type="Pfam" id="PF03914">
    <property type="entry name" value="CBF"/>
    <property type="match status" value="1"/>
</dbReference>
<feature type="compositionally biased region" description="Basic residues" evidence="2">
    <location>
        <begin position="131"/>
        <end position="142"/>
    </location>
</feature>
<feature type="region of interest" description="Disordered" evidence="2">
    <location>
        <begin position="483"/>
        <end position="508"/>
    </location>
</feature>
<feature type="region of interest" description="Disordered" evidence="2">
    <location>
        <begin position="902"/>
        <end position="933"/>
    </location>
</feature>
<proteinExistence type="inferred from homology"/>
<name>A0A7J7CHF8_TRIWF</name>
<dbReference type="Proteomes" id="UP000593562">
    <property type="component" value="Unassembled WGS sequence"/>
</dbReference>
<dbReference type="InterPro" id="IPR040155">
    <property type="entry name" value="CEBPZ/Mak21-like"/>
</dbReference>
<evidence type="ECO:0000313" key="4">
    <source>
        <dbReference type="EMBL" id="KAF5733474.1"/>
    </source>
</evidence>
<dbReference type="InParanoid" id="A0A7J7CHF8"/>
<feature type="compositionally biased region" description="Acidic residues" evidence="2">
    <location>
        <begin position="964"/>
        <end position="992"/>
    </location>
</feature>